<dbReference type="STRING" id="68223.GCA_002028425_00768"/>
<gene>
    <name evidence="2" type="ORF">VR44_38180</name>
</gene>
<comment type="caution">
    <text evidence="2">The sequence shown here is derived from an EMBL/GenBank/DDBJ whole genome shotgun (WGS) entry which is preliminary data.</text>
</comment>
<keyword evidence="1" id="KW-0732">Signal</keyword>
<dbReference type="AlphaFoldDB" id="A0A0F4IM80"/>
<name>A0A0F4IM80_9ACTN</name>
<keyword evidence="3" id="KW-1185">Reference proteome</keyword>
<evidence type="ECO:0000313" key="3">
    <source>
        <dbReference type="Proteomes" id="UP000033551"/>
    </source>
</evidence>
<feature type="chain" id="PRO_5002470217" evidence="1">
    <location>
        <begin position="31"/>
        <end position="90"/>
    </location>
</feature>
<accession>A0A0F4IM80</accession>
<sequence length="90" mass="8661">MRVRSWKLRLGLVVSTTLLGAGALAPIASAAPAVQPAQVLAGHHGSGSGNSLGKFLGGSGSGTGGVKIGHGSVRVGDNVCAGRCNGTVNG</sequence>
<organism evidence="2 3">
    <name type="scientific">Streptomyces katrae</name>
    <dbReference type="NCBI Taxonomy" id="68223"/>
    <lineage>
        <taxon>Bacteria</taxon>
        <taxon>Bacillati</taxon>
        <taxon>Actinomycetota</taxon>
        <taxon>Actinomycetes</taxon>
        <taxon>Kitasatosporales</taxon>
        <taxon>Streptomycetaceae</taxon>
        <taxon>Streptomyces</taxon>
    </lineage>
</organism>
<feature type="non-terminal residue" evidence="2">
    <location>
        <position position="90"/>
    </location>
</feature>
<dbReference type="EMBL" id="JZWV01001445">
    <property type="protein sequence ID" value="KJY21731.1"/>
    <property type="molecule type" value="Genomic_DNA"/>
</dbReference>
<feature type="signal peptide" evidence="1">
    <location>
        <begin position="1"/>
        <end position="30"/>
    </location>
</feature>
<dbReference type="Proteomes" id="UP000033551">
    <property type="component" value="Unassembled WGS sequence"/>
</dbReference>
<reference evidence="2 3" key="1">
    <citation type="submission" date="2015-02" db="EMBL/GenBank/DDBJ databases">
        <authorList>
            <person name="Ju K.-S."/>
            <person name="Doroghazi J.R."/>
            <person name="Metcalf W."/>
        </authorList>
    </citation>
    <scope>NUCLEOTIDE SEQUENCE [LARGE SCALE GENOMIC DNA]</scope>
    <source>
        <strain evidence="2 3">NRRL ISP-5550</strain>
    </source>
</reference>
<evidence type="ECO:0000313" key="2">
    <source>
        <dbReference type="EMBL" id="KJY21731.1"/>
    </source>
</evidence>
<evidence type="ECO:0000256" key="1">
    <source>
        <dbReference type="SAM" id="SignalP"/>
    </source>
</evidence>
<proteinExistence type="predicted"/>
<protein>
    <submittedName>
        <fullName evidence="2">Uncharacterized protein</fullName>
    </submittedName>
</protein>